<keyword evidence="2" id="KW-0732">Signal</keyword>
<organism evidence="4 5">
    <name type="scientific">Actinocrispum wychmicini</name>
    <dbReference type="NCBI Taxonomy" id="1213861"/>
    <lineage>
        <taxon>Bacteria</taxon>
        <taxon>Bacillati</taxon>
        <taxon>Actinomycetota</taxon>
        <taxon>Actinomycetes</taxon>
        <taxon>Pseudonocardiales</taxon>
        <taxon>Pseudonocardiaceae</taxon>
        <taxon>Actinocrispum</taxon>
    </lineage>
</organism>
<comment type="caution">
    <text evidence="4">The sequence shown here is derived from an EMBL/GenBank/DDBJ whole genome shotgun (WGS) entry which is preliminary data.</text>
</comment>
<dbReference type="InterPro" id="IPR056827">
    <property type="entry name" value="CBM87_Agd3"/>
</dbReference>
<evidence type="ECO:0000259" key="3">
    <source>
        <dbReference type="Pfam" id="PF25116"/>
    </source>
</evidence>
<dbReference type="EMBL" id="SLWS01000003">
    <property type="protein sequence ID" value="TCO60541.1"/>
    <property type="molecule type" value="Genomic_DNA"/>
</dbReference>
<feature type="compositionally biased region" description="Pro residues" evidence="1">
    <location>
        <begin position="48"/>
        <end position="57"/>
    </location>
</feature>
<keyword evidence="5" id="KW-1185">Reference proteome</keyword>
<proteinExistence type="predicted"/>
<feature type="domain" description="Agd3 CBM87" evidence="3">
    <location>
        <begin position="91"/>
        <end position="254"/>
    </location>
</feature>
<evidence type="ECO:0000313" key="5">
    <source>
        <dbReference type="Proteomes" id="UP000295680"/>
    </source>
</evidence>
<reference evidence="4 5" key="1">
    <citation type="submission" date="2019-03" db="EMBL/GenBank/DDBJ databases">
        <title>Genomic Encyclopedia of Type Strains, Phase IV (KMG-IV): sequencing the most valuable type-strain genomes for metagenomic binning, comparative biology and taxonomic classification.</title>
        <authorList>
            <person name="Goeker M."/>
        </authorList>
    </citation>
    <scope>NUCLEOTIDE SEQUENCE [LARGE SCALE GENOMIC DNA]</scope>
    <source>
        <strain evidence="4 5">DSM 45934</strain>
    </source>
</reference>
<dbReference type="Proteomes" id="UP000295680">
    <property type="component" value="Unassembled WGS sequence"/>
</dbReference>
<feature type="signal peptide" evidence="2">
    <location>
        <begin position="1"/>
        <end position="31"/>
    </location>
</feature>
<evidence type="ECO:0000313" key="4">
    <source>
        <dbReference type="EMBL" id="TCO60541.1"/>
    </source>
</evidence>
<accession>A0A4R2JKL5</accession>
<dbReference type="OrthoDB" id="53191at2"/>
<gene>
    <name evidence="4" type="ORF">EV192_103116</name>
</gene>
<dbReference type="Pfam" id="PF25116">
    <property type="entry name" value="CBM87_Agd3"/>
    <property type="match status" value="1"/>
</dbReference>
<protein>
    <recommendedName>
        <fullName evidence="3">Agd3 CBM87 domain-containing protein</fullName>
    </recommendedName>
</protein>
<dbReference type="AlphaFoldDB" id="A0A4R2JKL5"/>
<feature type="region of interest" description="Disordered" evidence="1">
    <location>
        <begin position="45"/>
        <end position="79"/>
    </location>
</feature>
<evidence type="ECO:0000256" key="2">
    <source>
        <dbReference type="SAM" id="SignalP"/>
    </source>
</evidence>
<feature type="chain" id="PRO_5020987078" description="Agd3 CBM87 domain-containing protein" evidence="2">
    <location>
        <begin position="32"/>
        <end position="707"/>
    </location>
</feature>
<name>A0A4R2JKL5_9PSEU</name>
<dbReference type="RefSeq" id="WP_132115606.1">
    <property type="nucleotide sequence ID" value="NZ_SLWS01000003.1"/>
</dbReference>
<sequence length="707" mass="76944">MKSPSRIRKRAAFVLLALAVGTVGAVPQASAAVGQNPRHQFVRAEVAPPTPPTPPQLHPVNGPVQSGLNASPKAAPQDDAAGLTTRVALRPLVIALDNNDFGLPTWKAVLDRIGTPYDVLLARTQPLTAANLVRGDGAGRYNAILLTDNGLLFQDTTGNYVSGLSAAEWQTLWSYEASFKVRQVSLYTSWGTFPEDYCLRPGTEGGVGNAVQASMTSAGNQFFDYLRPGAQIPISFSYVYQSTVAAGCAAQPLLTLGNKVLGVTSTSTDGRERAALTFSSNQFLMQTDLLGYGLVRWATRGVLVGEQRHWINVDVDDWFNSSDHLFPDGHLEQDPGFRLSGPEVAAVNAQQAQLRDQFPVAGGFTLNLPYNGEDIDTTAPNKCSAINTPDPLTSFSECMKNNFRWINHTFSHPELNATPYAQNFAEINNNLKVGRQIGLNVPTQVLKTPAYSGLGVYNPNPNAPDTDPPTDFGLAGSNQAMLNAASDSGVQFLHGNMSFTSHRPSCFNCGIYHPLKPNLMIVPDWPTNVGYQTTAPAEETLFYNRIYGPGGVFPFWDHNLSYPEFVDDESNIGLQHVMDGSVYTHTMHQGNLHQYSPGHSLAFDWIQAVVSKYSDKFQVPLRNPDWLTLAHYVQARTAHFAELSHNQDAVWDKTLNLVTYIPSTAGSLFITGATSLLASTDRYGTDNITQFTTLPLIPLVALATPRS</sequence>
<evidence type="ECO:0000256" key="1">
    <source>
        <dbReference type="SAM" id="MobiDB-lite"/>
    </source>
</evidence>